<protein>
    <submittedName>
        <fullName evidence="2">Uncharacterized protein</fullName>
    </submittedName>
</protein>
<name>A0A2N1MIP4_9GLOM</name>
<gene>
    <name evidence="2" type="ORF">RhiirC2_207847</name>
</gene>
<accession>A0A2N1MIP4</accession>
<comment type="caution">
    <text evidence="2">The sequence shown here is derived from an EMBL/GenBank/DDBJ whole genome shotgun (WGS) entry which is preliminary data.</text>
</comment>
<dbReference type="Proteomes" id="UP000233469">
    <property type="component" value="Unassembled WGS sequence"/>
</dbReference>
<evidence type="ECO:0000313" key="3">
    <source>
        <dbReference type="Proteomes" id="UP000233469"/>
    </source>
</evidence>
<sequence>MMQTFKRIGKRGYKKKRRLLFVVMYVNTNLNLHGEINKLVSIKDTMGTSAKNTNSNPDPDTSEKEEDDEDEDEECAVSADEIDKFFMDNRIREIIIFTMMILMVFTM</sequence>
<reference evidence="2 3" key="2">
    <citation type="submission" date="2017-10" db="EMBL/GenBank/DDBJ databases">
        <title>Extensive intraspecific genome diversity in a model arbuscular mycorrhizal fungus.</title>
        <authorList>
            <person name="Chen E.C.H."/>
            <person name="Morin E."/>
            <person name="Baudet D."/>
            <person name="Noel J."/>
            <person name="Ndikumana S."/>
            <person name="Charron P."/>
            <person name="St-Onge C."/>
            <person name="Giorgi J."/>
            <person name="Grigoriev I.V."/>
            <person name="Roux C."/>
            <person name="Martin F.M."/>
            <person name="Corradi N."/>
        </authorList>
    </citation>
    <scope>NUCLEOTIDE SEQUENCE [LARGE SCALE GENOMIC DNA]</scope>
    <source>
        <strain evidence="2 3">C2</strain>
    </source>
</reference>
<dbReference type="VEuPathDB" id="FungiDB:FUN_005037"/>
<dbReference type="EMBL" id="LLXL01002194">
    <property type="protein sequence ID" value="PKK61514.1"/>
    <property type="molecule type" value="Genomic_DNA"/>
</dbReference>
<proteinExistence type="predicted"/>
<evidence type="ECO:0000256" key="1">
    <source>
        <dbReference type="SAM" id="MobiDB-lite"/>
    </source>
</evidence>
<reference evidence="2 3" key="1">
    <citation type="submission" date="2016-04" db="EMBL/GenBank/DDBJ databases">
        <title>Genome analyses suggest a sexual origin of heterokaryosis in a supposedly ancient asexual fungus.</title>
        <authorList>
            <person name="Ropars J."/>
            <person name="Sedzielewska K."/>
            <person name="Noel J."/>
            <person name="Charron P."/>
            <person name="Farinelli L."/>
            <person name="Marton T."/>
            <person name="Kruger M."/>
            <person name="Pelin A."/>
            <person name="Brachmann A."/>
            <person name="Corradi N."/>
        </authorList>
    </citation>
    <scope>NUCLEOTIDE SEQUENCE [LARGE SCALE GENOMIC DNA]</scope>
    <source>
        <strain evidence="2 3">C2</strain>
    </source>
</reference>
<feature type="compositionally biased region" description="Polar residues" evidence="1">
    <location>
        <begin position="46"/>
        <end position="59"/>
    </location>
</feature>
<evidence type="ECO:0000313" key="2">
    <source>
        <dbReference type="EMBL" id="PKK61514.1"/>
    </source>
</evidence>
<dbReference type="AlphaFoldDB" id="A0A2N1MIP4"/>
<feature type="region of interest" description="Disordered" evidence="1">
    <location>
        <begin position="46"/>
        <end position="75"/>
    </location>
</feature>
<feature type="compositionally biased region" description="Acidic residues" evidence="1">
    <location>
        <begin position="63"/>
        <end position="75"/>
    </location>
</feature>
<organism evidence="2 3">
    <name type="scientific">Rhizophagus irregularis</name>
    <dbReference type="NCBI Taxonomy" id="588596"/>
    <lineage>
        <taxon>Eukaryota</taxon>
        <taxon>Fungi</taxon>
        <taxon>Fungi incertae sedis</taxon>
        <taxon>Mucoromycota</taxon>
        <taxon>Glomeromycotina</taxon>
        <taxon>Glomeromycetes</taxon>
        <taxon>Glomerales</taxon>
        <taxon>Glomeraceae</taxon>
        <taxon>Rhizophagus</taxon>
    </lineage>
</organism>